<comment type="caution">
    <text evidence="7">The sequence shown here is derived from an EMBL/GenBank/DDBJ whole genome shotgun (WGS) entry which is preliminary data.</text>
</comment>
<gene>
    <name evidence="7" type="ORF">A2961_04235</name>
</gene>
<dbReference type="AlphaFoldDB" id="A0A1F8BBW1"/>
<dbReference type="SUPFAM" id="SSF50156">
    <property type="entry name" value="PDZ domain-like"/>
    <property type="match status" value="1"/>
</dbReference>
<dbReference type="Gene3D" id="3.30.750.44">
    <property type="match status" value="1"/>
</dbReference>
<dbReference type="NCBIfam" id="TIGR00225">
    <property type="entry name" value="prc"/>
    <property type="match status" value="1"/>
</dbReference>
<dbReference type="CDD" id="cd06782">
    <property type="entry name" value="cpPDZ_CPP-like"/>
    <property type="match status" value="1"/>
</dbReference>
<evidence type="ECO:0000256" key="2">
    <source>
        <dbReference type="ARBA" id="ARBA00022670"/>
    </source>
</evidence>
<dbReference type="GO" id="GO:0007165">
    <property type="term" value="P:signal transduction"/>
    <property type="evidence" value="ECO:0007669"/>
    <property type="project" value="TreeGrafter"/>
</dbReference>
<dbReference type="GO" id="GO:0030288">
    <property type="term" value="C:outer membrane-bounded periplasmic space"/>
    <property type="evidence" value="ECO:0007669"/>
    <property type="project" value="TreeGrafter"/>
</dbReference>
<dbReference type="InterPro" id="IPR001478">
    <property type="entry name" value="PDZ"/>
</dbReference>
<reference evidence="7 8" key="1">
    <citation type="journal article" date="2016" name="Nat. Commun.">
        <title>Thousands of microbial genomes shed light on interconnected biogeochemical processes in an aquifer system.</title>
        <authorList>
            <person name="Anantharaman K."/>
            <person name="Brown C.T."/>
            <person name="Hug L.A."/>
            <person name="Sharon I."/>
            <person name="Castelle C.J."/>
            <person name="Probst A.J."/>
            <person name="Thomas B.C."/>
            <person name="Singh A."/>
            <person name="Wilkins M.J."/>
            <person name="Karaoz U."/>
            <person name="Brodie E.L."/>
            <person name="Williams K.H."/>
            <person name="Hubbard S.S."/>
            <person name="Banfield J.F."/>
        </authorList>
    </citation>
    <scope>NUCLEOTIDE SEQUENCE [LARGE SCALE GENOMIC DNA]</scope>
</reference>
<evidence type="ECO:0000256" key="4">
    <source>
        <dbReference type="ARBA" id="ARBA00022825"/>
    </source>
</evidence>
<dbReference type="GO" id="GO:0004175">
    <property type="term" value="F:endopeptidase activity"/>
    <property type="evidence" value="ECO:0007669"/>
    <property type="project" value="TreeGrafter"/>
</dbReference>
<organism evidence="7 8">
    <name type="scientific">Candidatus Woesebacteria bacterium RIFCSPLOWO2_01_FULL_39_21</name>
    <dbReference type="NCBI Taxonomy" id="1802519"/>
    <lineage>
        <taxon>Bacteria</taxon>
        <taxon>Candidatus Woeseibacteriota</taxon>
    </lineage>
</organism>
<evidence type="ECO:0000256" key="3">
    <source>
        <dbReference type="ARBA" id="ARBA00022801"/>
    </source>
</evidence>
<dbReference type="PANTHER" id="PTHR32060:SF30">
    <property type="entry name" value="CARBOXY-TERMINAL PROCESSING PROTEASE CTPA"/>
    <property type="match status" value="1"/>
</dbReference>
<evidence type="ECO:0000256" key="1">
    <source>
        <dbReference type="ARBA" id="ARBA00009179"/>
    </source>
</evidence>
<evidence type="ECO:0000256" key="5">
    <source>
        <dbReference type="RuleBase" id="RU004404"/>
    </source>
</evidence>
<dbReference type="Proteomes" id="UP000177082">
    <property type="component" value="Unassembled WGS sequence"/>
</dbReference>
<dbReference type="CDD" id="cd07560">
    <property type="entry name" value="Peptidase_S41_CPP"/>
    <property type="match status" value="1"/>
</dbReference>
<dbReference type="InterPro" id="IPR005151">
    <property type="entry name" value="Tail-specific_protease"/>
</dbReference>
<dbReference type="Gene3D" id="3.90.226.10">
    <property type="entry name" value="2-enoyl-CoA Hydratase, Chain A, domain 1"/>
    <property type="match status" value="1"/>
</dbReference>
<dbReference type="FunFam" id="2.30.42.10:FF:000063">
    <property type="entry name" value="Peptidase, S41 family"/>
    <property type="match status" value="1"/>
</dbReference>
<keyword evidence="2 5" id="KW-0645">Protease</keyword>
<dbReference type="SUPFAM" id="SSF52096">
    <property type="entry name" value="ClpP/crotonase"/>
    <property type="match status" value="1"/>
</dbReference>
<keyword evidence="3 5" id="KW-0378">Hydrolase</keyword>
<sequence length="384" mass="41924">MGYFLGYKGFLLSIEKFPIVTINRSQPPEKELNFSLFWDVWDRLEGSYYDKSKIKESEMVYGAIKGMVSSLGDPYTVFFTPGENRIVQEDLNGNFEGVGIQLDFKDSVLTVVSPLPDTPAEKAGVKAGDQIIKITDIGKRVEKGTSGMSLQEAVALIRGERGTKVTLTLVREEVTEPFDVDIARGSINVASIKLEFVGDEGKIAHIKVLKFSGETRSEWQSAVNEIISRNVKGLILDLRNNPGGYLMGAVDIASEFVSDGTVVIEEWSDGKRQEYPVYGNGKLYKAPLVVLVNEGSASASEILAGAISDHKRGKIVGTVTFGKGTIQEPQELTSGSGLHLTISKWLTPNGSWLNGIGLEPDVIIEDNEETSIDEELAKAIELLS</sequence>
<dbReference type="PANTHER" id="PTHR32060">
    <property type="entry name" value="TAIL-SPECIFIC PROTEASE"/>
    <property type="match status" value="1"/>
</dbReference>
<comment type="similarity">
    <text evidence="1 5">Belongs to the peptidase S41A family.</text>
</comment>
<dbReference type="InterPro" id="IPR004447">
    <property type="entry name" value="Peptidase_S41A"/>
</dbReference>
<keyword evidence="4 5" id="KW-0720">Serine protease</keyword>
<accession>A0A1F8BBW1</accession>
<dbReference type="Pfam" id="PF03572">
    <property type="entry name" value="Peptidase_S41"/>
    <property type="match status" value="1"/>
</dbReference>
<feature type="domain" description="PDZ" evidence="6">
    <location>
        <begin position="84"/>
        <end position="158"/>
    </location>
</feature>
<dbReference type="SMART" id="SM00245">
    <property type="entry name" value="TSPc"/>
    <property type="match status" value="1"/>
</dbReference>
<name>A0A1F8BBW1_9BACT</name>
<proteinExistence type="inferred from homology"/>
<dbReference type="PROSITE" id="PS50106">
    <property type="entry name" value="PDZ"/>
    <property type="match status" value="1"/>
</dbReference>
<dbReference type="InterPro" id="IPR055210">
    <property type="entry name" value="CtpA/B_N"/>
</dbReference>
<dbReference type="GO" id="GO:0008236">
    <property type="term" value="F:serine-type peptidase activity"/>
    <property type="evidence" value="ECO:0007669"/>
    <property type="project" value="UniProtKB-KW"/>
</dbReference>
<dbReference type="Gene3D" id="2.30.42.10">
    <property type="match status" value="1"/>
</dbReference>
<evidence type="ECO:0000313" key="7">
    <source>
        <dbReference type="EMBL" id="OGM61531.1"/>
    </source>
</evidence>
<dbReference type="InterPro" id="IPR041489">
    <property type="entry name" value="PDZ_6"/>
</dbReference>
<dbReference type="STRING" id="1802519.A2961_04235"/>
<evidence type="ECO:0000259" key="6">
    <source>
        <dbReference type="PROSITE" id="PS50106"/>
    </source>
</evidence>
<dbReference type="InterPro" id="IPR036034">
    <property type="entry name" value="PDZ_sf"/>
</dbReference>
<dbReference type="SMART" id="SM00228">
    <property type="entry name" value="PDZ"/>
    <property type="match status" value="1"/>
</dbReference>
<dbReference type="GO" id="GO:0006508">
    <property type="term" value="P:proteolysis"/>
    <property type="evidence" value="ECO:0007669"/>
    <property type="project" value="UniProtKB-KW"/>
</dbReference>
<dbReference type="EMBL" id="MGHF01000037">
    <property type="protein sequence ID" value="OGM61531.1"/>
    <property type="molecule type" value="Genomic_DNA"/>
</dbReference>
<protein>
    <recommendedName>
        <fullName evidence="6">PDZ domain-containing protein</fullName>
    </recommendedName>
</protein>
<evidence type="ECO:0000313" key="8">
    <source>
        <dbReference type="Proteomes" id="UP000177082"/>
    </source>
</evidence>
<dbReference type="Pfam" id="PF17820">
    <property type="entry name" value="PDZ_6"/>
    <property type="match status" value="1"/>
</dbReference>
<dbReference type="Pfam" id="PF22694">
    <property type="entry name" value="CtpB_N-like"/>
    <property type="match status" value="1"/>
</dbReference>
<dbReference type="InterPro" id="IPR029045">
    <property type="entry name" value="ClpP/crotonase-like_dom_sf"/>
</dbReference>